<evidence type="ECO:0000256" key="1">
    <source>
        <dbReference type="ARBA" id="ARBA00006328"/>
    </source>
</evidence>
<dbReference type="InterPro" id="IPR008030">
    <property type="entry name" value="NmrA-like"/>
</dbReference>
<dbReference type="Gene3D" id="3.90.25.10">
    <property type="entry name" value="UDP-galactose 4-epimerase, domain 1"/>
    <property type="match status" value="1"/>
</dbReference>
<keyword evidence="5" id="KW-1185">Reference proteome</keyword>
<evidence type="ECO:0000259" key="3">
    <source>
        <dbReference type="Pfam" id="PF05368"/>
    </source>
</evidence>
<sequence length="343" mass="38023">MTDRTLVIVNATGRQAASLARVASAVGYHVRAHVTQKTPPVGQELEALENVTLIQGSLEDRELVAGLFAGAHKAFINTISWGDEVAIGKSLADAAKKAHVQHYVYSSMPDHSVFGKGWPAVPLWSCKFTVENYIRQIGLPATFVYTGIYNNNFTSLPMPLFRMALQADGSFEWKAPFDPKIAIPWFDAEHDTGPAVLQIFKDGPRKWSGHRIALAFELLTPTRVCRLFSCALRRPVRYVYSQTIDIEVSVPNGYREQLLALEVLFGKYKAPYFGMDLETGLSREVNGTNGWNGDGSSGDSGKGTVVEEARALWPGWRGIEEYAREVFPLEEAAHGLTWMNEET</sequence>
<dbReference type="SUPFAM" id="SSF51735">
    <property type="entry name" value="NAD(P)-binding Rossmann-fold domains"/>
    <property type="match status" value="1"/>
</dbReference>
<reference evidence="4" key="1">
    <citation type="submission" date="2021-03" db="EMBL/GenBank/DDBJ databases">
        <authorList>
            <person name="Tagirdzhanova G."/>
        </authorList>
    </citation>
    <scope>NUCLEOTIDE SEQUENCE</scope>
</reference>
<dbReference type="PANTHER" id="PTHR42748:SF5">
    <property type="entry name" value="NITROGEN METABOLITE REPRESSION PROTEIN NMRA"/>
    <property type="match status" value="1"/>
</dbReference>
<feature type="domain" description="NmrA-like" evidence="3">
    <location>
        <begin position="3"/>
        <end position="323"/>
    </location>
</feature>
<accession>A0A8H3J023</accession>
<protein>
    <recommendedName>
        <fullName evidence="3">NmrA-like domain-containing protein</fullName>
    </recommendedName>
</protein>
<organism evidence="4 5">
    <name type="scientific">Alectoria fallacina</name>
    <dbReference type="NCBI Taxonomy" id="1903189"/>
    <lineage>
        <taxon>Eukaryota</taxon>
        <taxon>Fungi</taxon>
        <taxon>Dikarya</taxon>
        <taxon>Ascomycota</taxon>
        <taxon>Pezizomycotina</taxon>
        <taxon>Lecanoromycetes</taxon>
        <taxon>OSLEUM clade</taxon>
        <taxon>Lecanoromycetidae</taxon>
        <taxon>Lecanorales</taxon>
        <taxon>Lecanorineae</taxon>
        <taxon>Parmeliaceae</taxon>
        <taxon>Alectoria</taxon>
    </lineage>
</organism>
<gene>
    <name evidence="4" type="ORF">ALECFALPRED_006944</name>
</gene>
<comment type="similarity">
    <text evidence="1">Belongs to the NmrA-type oxidoreductase family.</text>
</comment>
<dbReference type="GO" id="GO:0005634">
    <property type="term" value="C:nucleus"/>
    <property type="evidence" value="ECO:0007669"/>
    <property type="project" value="TreeGrafter"/>
</dbReference>
<name>A0A8H3J023_9LECA</name>
<keyword evidence="2" id="KW-0521">NADP</keyword>
<evidence type="ECO:0000313" key="5">
    <source>
        <dbReference type="Proteomes" id="UP000664203"/>
    </source>
</evidence>
<dbReference type="AlphaFoldDB" id="A0A8H3J023"/>
<dbReference type="Proteomes" id="UP000664203">
    <property type="component" value="Unassembled WGS sequence"/>
</dbReference>
<dbReference type="PANTHER" id="PTHR42748">
    <property type="entry name" value="NITROGEN METABOLITE REPRESSION PROTEIN NMRA FAMILY MEMBER"/>
    <property type="match status" value="1"/>
</dbReference>
<proteinExistence type="inferred from homology"/>
<evidence type="ECO:0000313" key="4">
    <source>
        <dbReference type="EMBL" id="CAF9936669.1"/>
    </source>
</evidence>
<dbReference type="EMBL" id="CAJPDR010000450">
    <property type="protein sequence ID" value="CAF9936669.1"/>
    <property type="molecule type" value="Genomic_DNA"/>
</dbReference>
<dbReference type="Gene3D" id="3.40.50.720">
    <property type="entry name" value="NAD(P)-binding Rossmann-like Domain"/>
    <property type="match status" value="1"/>
</dbReference>
<evidence type="ECO:0000256" key="2">
    <source>
        <dbReference type="ARBA" id="ARBA00022857"/>
    </source>
</evidence>
<dbReference type="InterPro" id="IPR036291">
    <property type="entry name" value="NAD(P)-bd_dom_sf"/>
</dbReference>
<dbReference type="Pfam" id="PF05368">
    <property type="entry name" value="NmrA"/>
    <property type="match status" value="1"/>
</dbReference>
<comment type="caution">
    <text evidence="4">The sequence shown here is derived from an EMBL/GenBank/DDBJ whole genome shotgun (WGS) entry which is preliminary data.</text>
</comment>
<dbReference type="InterPro" id="IPR051164">
    <property type="entry name" value="NmrA-like_oxidored"/>
</dbReference>
<dbReference type="OrthoDB" id="5356836at2759"/>